<dbReference type="Pfam" id="PF21981">
    <property type="entry name" value="RecX_HTH3"/>
    <property type="match status" value="1"/>
</dbReference>
<name>A0ABW9MDH6_9FIRM</name>
<accession>A0ABW9MDH6</accession>
<evidence type="ECO:0000256" key="3">
    <source>
        <dbReference type="ARBA" id="ARBA00018111"/>
    </source>
</evidence>
<dbReference type="PANTHER" id="PTHR33602">
    <property type="entry name" value="REGULATORY PROTEIN RECX FAMILY PROTEIN"/>
    <property type="match status" value="1"/>
</dbReference>
<evidence type="ECO:0000256" key="4">
    <source>
        <dbReference type="ARBA" id="ARBA00022490"/>
    </source>
</evidence>
<dbReference type="Gene3D" id="1.10.10.10">
    <property type="entry name" value="Winged helix-like DNA-binding domain superfamily/Winged helix DNA-binding domain"/>
    <property type="match status" value="3"/>
</dbReference>
<evidence type="ECO:0000256" key="5">
    <source>
        <dbReference type="HAMAP-Rule" id="MF_01114"/>
    </source>
</evidence>
<feature type="domain" description="RecX third three-helical" evidence="7">
    <location>
        <begin position="154"/>
        <end position="196"/>
    </location>
</feature>
<dbReference type="Pfam" id="PF21982">
    <property type="entry name" value="RecX_HTH1"/>
    <property type="match status" value="1"/>
</dbReference>
<evidence type="ECO:0000256" key="1">
    <source>
        <dbReference type="ARBA" id="ARBA00004496"/>
    </source>
</evidence>
<dbReference type="EMBL" id="JBGMEF010000019">
    <property type="protein sequence ID" value="MFO3667376.1"/>
    <property type="molecule type" value="Genomic_DNA"/>
</dbReference>
<evidence type="ECO:0000313" key="10">
    <source>
        <dbReference type="Proteomes" id="UP001637994"/>
    </source>
</evidence>
<dbReference type="HAMAP" id="MF_01114">
    <property type="entry name" value="RecX"/>
    <property type="match status" value="1"/>
</dbReference>
<gene>
    <name evidence="5" type="primary">recX</name>
    <name evidence="9" type="ORF">ACCQ42_06280</name>
</gene>
<protein>
    <recommendedName>
        <fullName evidence="3 5">Regulatory protein RecX</fullName>
    </recommendedName>
</protein>
<feature type="domain" description="RecX second three-helical" evidence="6">
    <location>
        <begin position="105"/>
        <end position="144"/>
    </location>
</feature>
<comment type="caution">
    <text evidence="9">The sequence shown here is derived from an EMBL/GenBank/DDBJ whole genome shotgun (WGS) entry which is preliminary data.</text>
</comment>
<feature type="domain" description="RecX first three-helical" evidence="8">
    <location>
        <begin position="59"/>
        <end position="98"/>
    </location>
</feature>
<dbReference type="RefSeq" id="WP_106460045.1">
    <property type="nucleotide sequence ID" value="NZ_JBGMEF010000019.1"/>
</dbReference>
<comment type="subcellular location">
    <subcellularLocation>
        <location evidence="1 5">Cytoplasm</location>
    </subcellularLocation>
</comment>
<dbReference type="InterPro" id="IPR003783">
    <property type="entry name" value="Regulatory_RecX"/>
</dbReference>
<organism evidence="9 10">
    <name type="scientific">Anaerococcus kampingae</name>
    <dbReference type="NCBI Taxonomy" id="3115614"/>
    <lineage>
        <taxon>Bacteria</taxon>
        <taxon>Bacillati</taxon>
        <taxon>Bacillota</taxon>
        <taxon>Tissierellia</taxon>
        <taxon>Tissierellales</taxon>
        <taxon>Peptoniphilaceae</taxon>
        <taxon>Anaerococcus</taxon>
    </lineage>
</organism>
<evidence type="ECO:0000256" key="2">
    <source>
        <dbReference type="ARBA" id="ARBA00009695"/>
    </source>
</evidence>
<dbReference type="InterPro" id="IPR053925">
    <property type="entry name" value="RecX_HTH_3rd"/>
</dbReference>
<dbReference type="Pfam" id="PF02631">
    <property type="entry name" value="RecX_HTH2"/>
    <property type="match status" value="1"/>
</dbReference>
<sequence>MIIENIEYSEKYNLIRLSISNEKFFVDYDLYYELNLEKDEELDFDTYKIILANDEYNRAKNFALSKISYSQKSTYEIKKKLAEKKFSNEVIDKVVAFLDSYGFLDDAAYVKAYITDKDEISRWSRNKISYMLKTKHVDDYLIEEYIGLVDDQREYEKASFFADKKIKDDFSFENRQKVFRHLAGKGFDIDIINKVLDERFK</sequence>
<dbReference type="InterPro" id="IPR053924">
    <property type="entry name" value="RecX_HTH_2nd"/>
</dbReference>
<comment type="similarity">
    <text evidence="2 5">Belongs to the RecX family.</text>
</comment>
<evidence type="ECO:0000313" key="9">
    <source>
        <dbReference type="EMBL" id="MFO3667376.1"/>
    </source>
</evidence>
<dbReference type="InterPro" id="IPR053926">
    <property type="entry name" value="RecX_HTH_1st"/>
</dbReference>
<dbReference type="PANTHER" id="PTHR33602:SF1">
    <property type="entry name" value="REGULATORY PROTEIN RECX FAMILY PROTEIN"/>
    <property type="match status" value="1"/>
</dbReference>
<evidence type="ECO:0000259" key="6">
    <source>
        <dbReference type="Pfam" id="PF02631"/>
    </source>
</evidence>
<keyword evidence="4 5" id="KW-0963">Cytoplasm</keyword>
<keyword evidence="10" id="KW-1185">Reference proteome</keyword>
<dbReference type="Proteomes" id="UP001637994">
    <property type="component" value="Unassembled WGS sequence"/>
</dbReference>
<comment type="function">
    <text evidence="5">Modulates RecA activity.</text>
</comment>
<proteinExistence type="inferred from homology"/>
<dbReference type="InterPro" id="IPR036388">
    <property type="entry name" value="WH-like_DNA-bd_sf"/>
</dbReference>
<evidence type="ECO:0000259" key="8">
    <source>
        <dbReference type="Pfam" id="PF21982"/>
    </source>
</evidence>
<evidence type="ECO:0000259" key="7">
    <source>
        <dbReference type="Pfam" id="PF21981"/>
    </source>
</evidence>
<reference evidence="9 10" key="1">
    <citation type="journal article" date="2025" name="Anaerobe">
        <title>Description of Anaerococcus kampingiae sp. nov., Anaerococcus groningensis sp. nov., Anaerococcus martiniensis sp. nov., and Anaerococcus cruorum sp. nov., isolated from human clinical specimens.</title>
        <authorList>
            <person name="Boiten K.E."/>
            <person name="Meijer J."/>
            <person name="van Wezel E.M."/>
            <person name="Veloo A.C.M."/>
        </authorList>
    </citation>
    <scope>NUCLEOTIDE SEQUENCE [LARGE SCALE GENOMIC DNA]</scope>
    <source>
        <strain evidence="9 10">ENR0874</strain>
    </source>
</reference>